<feature type="transmembrane region" description="Helical" evidence="8">
    <location>
        <begin position="333"/>
        <end position="354"/>
    </location>
</feature>
<evidence type="ECO:0000256" key="3">
    <source>
        <dbReference type="ARBA" id="ARBA00022475"/>
    </source>
</evidence>
<comment type="subcellular location">
    <subcellularLocation>
        <location evidence="1">Cell membrane</location>
        <topology evidence="1">Multi-pass membrane protein</topology>
    </subcellularLocation>
</comment>
<protein>
    <submittedName>
        <fullName evidence="11">Probable ABC transporter, permease protein</fullName>
    </submittedName>
</protein>
<sequence length="368" mass="38625">MIVAVKNLVAERARFVLSVIGVAVAVILVLVMSGIFVGTTNQVTTYIDHSKGAVWVVQPGVSQMFRAVSWLPGDGKDRLLKVPGVQSAEPILGLPSDFVHKGGHTAYFVVGYDTATGIGGPWSLAEGRNVAGSGEVVLDRVLAQKNKIRLGDTVRLVDGDFTVVGLSKQTAAVGNFYAFISLPDAAHLLRAGNRVSYFLVQPAAGFTGDQVVDSVRKSVPGMDALTSETFAENSRAIVISMIGRPLKTMIGIAALVGVALVGLTVLAVTTEQMSDFGVLRALGVRPVQLCRTVIAQAALIAGLGYVLGAGITYGVQFLVKDRLGDVTVEVTPAMLATMAAATGVMAVIGSLIPVRRVTRIDPAQAFRR</sequence>
<dbReference type="Proteomes" id="UP000045782">
    <property type="component" value="Unassembled WGS sequence"/>
</dbReference>
<dbReference type="InterPro" id="IPR025857">
    <property type="entry name" value="MacB_PCD"/>
</dbReference>
<keyword evidence="2" id="KW-0813">Transport</keyword>
<evidence type="ECO:0000256" key="2">
    <source>
        <dbReference type="ARBA" id="ARBA00022448"/>
    </source>
</evidence>
<evidence type="ECO:0000256" key="5">
    <source>
        <dbReference type="ARBA" id="ARBA00022989"/>
    </source>
</evidence>
<evidence type="ECO:0000313" key="12">
    <source>
        <dbReference type="Proteomes" id="UP000045782"/>
    </source>
</evidence>
<keyword evidence="4 8" id="KW-0812">Transmembrane</keyword>
<dbReference type="PANTHER" id="PTHR43738">
    <property type="entry name" value="ABC TRANSPORTER, MEMBRANE PROTEIN"/>
    <property type="match status" value="1"/>
</dbReference>
<feature type="transmembrane region" description="Helical" evidence="8">
    <location>
        <begin position="289"/>
        <end position="313"/>
    </location>
</feature>
<evidence type="ECO:0000259" key="9">
    <source>
        <dbReference type="Pfam" id="PF02687"/>
    </source>
</evidence>
<evidence type="ECO:0000256" key="6">
    <source>
        <dbReference type="ARBA" id="ARBA00023136"/>
    </source>
</evidence>
<dbReference type="Pfam" id="PF12704">
    <property type="entry name" value="MacB_PCD"/>
    <property type="match status" value="1"/>
</dbReference>
<feature type="transmembrane region" description="Helical" evidence="8">
    <location>
        <begin position="15"/>
        <end position="37"/>
    </location>
</feature>
<proteinExistence type="inferred from homology"/>
<dbReference type="RefSeq" id="WP_005063887.1">
    <property type="nucleotide sequence ID" value="NZ_CP014951.1"/>
</dbReference>
<reference evidence="11 12" key="1">
    <citation type="submission" date="2015-03" db="EMBL/GenBank/DDBJ databases">
        <authorList>
            <person name="Murphy D."/>
        </authorList>
    </citation>
    <scope>NUCLEOTIDE SEQUENCE [LARGE SCALE GENOMIC DNA]</scope>
    <source>
        <strain evidence="11 12">PAP088</strain>
    </source>
</reference>
<dbReference type="EMBL" id="CSWP01000003">
    <property type="protein sequence ID" value="CPV47055.1"/>
    <property type="molecule type" value="Genomic_DNA"/>
</dbReference>
<name>A0A0U0ZKC9_9MYCO</name>
<accession>A0A0U0ZKC9</accession>
<dbReference type="InterPro" id="IPR003838">
    <property type="entry name" value="ABC3_permease_C"/>
</dbReference>
<feature type="domain" description="MacB-like periplasmic core" evidence="10">
    <location>
        <begin position="16"/>
        <end position="217"/>
    </location>
</feature>
<dbReference type="PANTHER" id="PTHR43738:SF1">
    <property type="entry name" value="HEMIN TRANSPORT SYSTEM PERMEASE PROTEIN HRTB-RELATED"/>
    <property type="match status" value="1"/>
</dbReference>
<keyword evidence="5 8" id="KW-1133">Transmembrane helix</keyword>
<evidence type="ECO:0000256" key="7">
    <source>
        <dbReference type="ARBA" id="ARBA00038076"/>
    </source>
</evidence>
<organism evidence="11 12">
    <name type="scientific">Mycobacteroides abscessus</name>
    <dbReference type="NCBI Taxonomy" id="36809"/>
    <lineage>
        <taxon>Bacteria</taxon>
        <taxon>Bacillati</taxon>
        <taxon>Actinomycetota</taxon>
        <taxon>Actinomycetes</taxon>
        <taxon>Mycobacteriales</taxon>
        <taxon>Mycobacteriaceae</taxon>
        <taxon>Mycobacteroides</taxon>
    </lineage>
</organism>
<keyword evidence="3" id="KW-1003">Cell membrane</keyword>
<keyword evidence="6 8" id="KW-0472">Membrane</keyword>
<evidence type="ECO:0000256" key="1">
    <source>
        <dbReference type="ARBA" id="ARBA00004651"/>
    </source>
</evidence>
<evidence type="ECO:0000259" key="10">
    <source>
        <dbReference type="Pfam" id="PF12704"/>
    </source>
</evidence>
<feature type="transmembrane region" description="Helical" evidence="8">
    <location>
        <begin position="249"/>
        <end position="268"/>
    </location>
</feature>
<comment type="similarity">
    <text evidence="7">Belongs to the ABC-4 integral membrane protein family.</text>
</comment>
<dbReference type="InterPro" id="IPR051125">
    <property type="entry name" value="ABC-4/HrtB_transporter"/>
</dbReference>
<dbReference type="AlphaFoldDB" id="A0A0U0ZKC9"/>
<feature type="domain" description="ABC3 transporter permease C-terminal" evidence="9">
    <location>
        <begin position="249"/>
        <end position="362"/>
    </location>
</feature>
<evidence type="ECO:0000256" key="8">
    <source>
        <dbReference type="SAM" id="Phobius"/>
    </source>
</evidence>
<evidence type="ECO:0000256" key="4">
    <source>
        <dbReference type="ARBA" id="ARBA00022692"/>
    </source>
</evidence>
<evidence type="ECO:0000313" key="11">
    <source>
        <dbReference type="EMBL" id="CPV47055.1"/>
    </source>
</evidence>
<dbReference type="Pfam" id="PF02687">
    <property type="entry name" value="FtsX"/>
    <property type="match status" value="1"/>
</dbReference>
<gene>
    <name evidence="11" type="ORF">ERS075579_01841</name>
</gene>
<dbReference type="GO" id="GO:0005886">
    <property type="term" value="C:plasma membrane"/>
    <property type="evidence" value="ECO:0007669"/>
    <property type="project" value="UniProtKB-SubCell"/>
</dbReference>